<feature type="compositionally biased region" description="Low complexity" evidence="1">
    <location>
        <begin position="1145"/>
        <end position="1160"/>
    </location>
</feature>
<feature type="region of interest" description="Disordered" evidence="1">
    <location>
        <begin position="1075"/>
        <end position="1203"/>
    </location>
</feature>
<feature type="region of interest" description="Disordered" evidence="1">
    <location>
        <begin position="543"/>
        <end position="587"/>
    </location>
</feature>
<evidence type="ECO:0000313" key="2">
    <source>
        <dbReference type="EnsemblMetazoa" id="AMIN002071-PA"/>
    </source>
</evidence>
<proteinExistence type="predicted"/>
<feature type="compositionally biased region" description="Basic and acidic residues" evidence="1">
    <location>
        <begin position="1100"/>
        <end position="1112"/>
    </location>
</feature>
<feature type="region of interest" description="Disordered" evidence="1">
    <location>
        <begin position="36"/>
        <end position="107"/>
    </location>
</feature>
<feature type="region of interest" description="Disordered" evidence="1">
    <location>
        <begin position="1034"/>
        <end position="1053"/>
    </location>
</feature>
<feature type="compositionally biased region" description="Acidic residues" evidence="1">
    <location>
        <begin position="980"/>
        <end position="1007"/>
    </location>
</feature>
<feature type="compositionally biased region" description="Basic and acidic residues" evidence="1">
    <location>
        <begin position="1125"/>
        <end position="1143"/>
    </location>
</feature>
<feature type="region of interest" description="Disordered" evidence="1">
    <location>
        <begin position="615"/>
        <end position="635"/>
    </location>
</feature>
<feature type="compositionally biased region" description="Polar residues" evidence="1">
    <location>
        <begin position="36"/>
        <end position="60"/>
    </location>
</feature>
<feature type="region of interest" description="Disordered" evidence="1">
    <location>
        <begin position="201"/>
        <end position="223"/>
    </location>
</feature>
<reference evidence="2" key="2">
    <citation type="submission" date="2020-05" db="UniProtKB">
        <authorList>
            <consortium name="EnsemblMetazoa"/>
        </authorList>
    </citation>
    <scope>IDENTIFICATION</scope>
    <source>
        <strain evidence="2">MINIMUS1</strain>
    </source>
</reference>
<reference evidence="3" key="1">
    <citation type="submission" date="2013-03" db="EMBL/GenBank/DDBJ databases">
        <title>The Genome Sequence of Anopheles minimus MINIMUS1.</title>
        <authorList>
            <consortium name="The Broad Institute Genomics Platform"/>
            <person name="Neafsey D.E."/>
            <person name="Walton C."/>
            <person name="Walker B."/>
            <person name="Young S.K."/>
            <person name="Zeng Q."/>
            <person name="Gargeya S."/>
            <person name="Fitzgerald M."/>
            <person name="Haas B."/>
            <person name="Abouelleil A."/>
            <person name="Allen A.W."/>
            <person name="Alvarado L."/>
            <person name="Arachchi H.M."/>
            <person name="Berlin A.M."/>
            <person name="Chapman S.B."/>
            <person name="Gainer-Dewar J."/>
            <person name="Goldberg J."/>
            <person name="Griggs A."/>
            <person name="Gujja S."/>
            <person name="Hansen M."/>
            <person name="Howarth C."/>
            <person name="Imamovic A."/>
            <person name="Ireland A."/>
            <person name="Larimer J."/>
            <person name="McCowan C."/>
            <person name="Murphy C."/>
            <person name="Pearson M."/>
            <person name="Poon T.W."/>
            <person name="Priest M."/>
            <person name="Roberts A."/>
            <person name="Saif S."/>
            <person name="Shea T."/>
            <person name="Sisk P."/>
            <person name="Sykes S."/>
            <person name="Wortman J."/>
            <person name="Nusbaum C."/>
            <person name="Birren B."/>
        </authorList>
    </citation>
    <scope>NUCLEOTIDE SEQUENCE [LARGE SCALE GENOMIC DNA]</scope>
    <source>
        <strain evidence="3">MINIMUS1</strain>
    </source>
</reference>
<feature type="compositionally biased region" description="Basic and acidic residues" evidence="1">
    <location>
        <begin position="201"/>
        <end position="219"/>
    </location>
</feature>
<evidence type="ECO:0000313" key="3">
    <source>
        <dbReference type="Proteomes" id="UP000075920"/>
    </source>
</evidence>
<protein>
    <submittedName>
        <fullName evidence="2">Uncharacterized protein</fullName>
    </submittedName>
</protein>
<feature type="region of interest" description="Disordered" evidence="1">
    <location>
        <begin position="945"/>
        <end position="1007"/>
    </location>
</feature>
<dbReference type="VEuPathDB" id="VectorBase:AMIN002071"/>
<sequence>MAASRLILADKVSLMLANYSTVSAKATQQLHHEAVQKTSVNDKAQAATENGTVSSQQTATKKAHPVDTVTARPPITDARSKRSKSPPRSCSTGKGPEMANGANEAAVNGGSGGGGGVVNGAGAATIRGSGPNGELTLKDVPVSGISFQEIFKPDHEGPPTTQVIIYKPKSGKGQPTAKVIVTKQQGSPLRQQHLPAQQHLMREQDRLDSPHQLEPEPNHASHQHVQHGPVARFICLGSNQTTGDTLTRLRTMMLGQTGASGTWTVHENSSQYMDPDAARQVGQQLVGPTYTYTGSALFPRSATATPQHYPTPTTTTDNVYEAGEQQMLQGLRPSYSGTILDLSTRANARAHALTAERMPQQQSEMLPRLPSGWSEQMQPIGVPQHSYPIRGTIEWTRRAQGLSLSSSSPALGPAVSSTAFNVPIQHAATVGRTNQQNELYQQAVQRSASHLSDFWAEAMVNRTSDQPHRSWDYARIMAPIQTHRGQIEEGRMPTATVTRAGIVPSGVVADSYRTSVPSVWEAEGRISSSLSNVPAALVTLPTPTVQSAPVPSNHSIESVPINDYTSSSASSLEHEAPADKPQSSVGSANARIQQMFTIPLSTNNMTVTVSLLSPNMAPLPPSRDPPRPTPAEFALPTPLQQGAQQDAGPFPTALSERRLQPRNDHQTVSYPEPSASGISSYRQAMVAPPSAGVSEHHQAPSPMTLEKTIVTSSTPREEVREQAVAVQQPHVQLSKPEVPPLPTRALLPNQGDTLWTPEQHAQLDREVVTVCTKRELPAAPPSTPVVQEGAQPVASLPTAPRTLDLEGDVVGVELPQQVLPSASTEPTTASHASSGSSFCCGARNHSIASIIGPSRSHSIASAPLPAERPVQPNRTIKLTQSATHIMFTTPQQHQNSEHTAATLWDSSYHYTDQASQTLNTEPTKQSVGDTSHLYQFPYPYNAEYLEDTDSDDESPSYDATTRPPYNIDEARAQEVQMQDENGDDEEEDYDEYDEEEDEEEEKVKEEYDEAVEVQVKEEVVGCVKRPMDDTKHDVTASSAEFGDCKPSTSGAREWKLQRQNSNLKMHFYRDSNVYKIKSEAGGEVLTEDEEEEEEEDDNSEDVRAQEQQREHTLCPGQPIALEPAGTHDSHHQYPMYDARKDLDLSSQSSNASSRSSSSSSNETTATVPADDCRLVGQERGYESPEEQCTPNDIEVETKKRRTE</sequence>
<dbReference type="Proteomes" id="UP000075920">
    <property type="component" value="Unassembled WGS sequence"/>
</dbReference>
<dbReference type="EnsemblMetazoa" id="AMIN002071-RA">
    <property type="protein sequence ID" value="AMIN002071-PA"/>
    <property type="gene ID" value="AMIN002071"/>
</dbReference>
<feature type="compositionally biased region" description="Pro residues" evidence="1">
    <location>
        <begin position="617"/>
        <end position="629"/>
    </location>
</feature>
<feature type="compositionally biased region" description="Acidic residues" evidence="1">
    <location>
        <begin position="1085"/>
        <end position="1099"/>
    </location>
</feature>
<keyword evidence="3" id="KW-1185">Reference proteome</keyword>
<feature type="compositionally biased region" description="Polar residues" evidence="1">
    <location>
        <begin position="543"/>
        <end position="556"/>
    </location>
</feature>
<organism evidence="2 3">
    <name type="scientific">Anopheles minimus</name>
    <dbReference type="NCBI Taxonomy" id="112268"/>
    <lineage>
        <taxon>Eukaryota</taxon>
        <taxon>Metazoa</taxon>
        <taxon>Ecdysozoa</taxon>
        <taxon>Arthropoda</taxon>
        <taxon>Hexapoda</taxon>
        <taxon>Insecta</taxon>
        <taxon>Pterygota</taxon>
        <taxon>Neoptera</taxon>
        <taxon>Endopterygota</taxon>
        <taxon>Diptera</taxon>
        <taxon>Nematocera</taxon>
        <taxon>Culicoidea</taxon>
        <taxon>Culicidae</taxon>
        <taxon>Anophelinae</taxon>
        <taxon>Anopheles</taxon>
    </lineage>
</organism>
<name>A0A182VVH6_9DIPT</name>
<dbReference type="AlphaFoldDB" id="A0A182VVH6"/>
<feature type="compositionally biased region" description="Acidic residues" evidence="1">
    <location>
        <begin position="945"/>
        <end position="955"/>
    </location>
</feature>
<evidence type="ECO:0000256" key="1">
    <source>
        <dbReference type="SAM" id="MobiDB-lite"/>
    </source>
</evidence>
<dbReference type="STRING" id="112268.A0A182VVH6"/>
<accession>A0A182VVH6</accession>